<reference evidence="1 2" key="1">
    <citation type="journal article" date="2023" name="Res Sq">
        <title>Genomic and morphological characterization of Knufia obscura isolated from the Mars 2020 spacecraft assembly facility.</title>
        <authorList>
            <person name="Chander A.M."/>
            <person name="Teixeira M.M."/>
            <person name="Singh N.K."/>
            <person name="Williams M.P."/>
            <person name="Parker C.W."/>
            <person name="Leo P."/>
            <person name="Stajich J.E."/>
            <person name="Torok T."/>
            <person name="Tighe S."/>
            <person name="Mason C.E."/>
            <person name="Venkateswaran K."/>
        </authorList>
    </citation>
    <scope>NUCLEOTIDE SEQUENCE [LARGE SCALE GENOMIC DNA]</scope>
    <source>
        <strain evidence="1 2">CCFEE 5817</strain>
    </source>
</reference>
<protein>
    <submittedName>
        <fullName evidence="1">Uncharacterized protein</fullName>
    </submittedName>
</protein>
<evidence type="ECO:0000313" key="2">
    <source>
        <dbReference type="Proteomes" id="UP001334248"/>
    </source>
</evidence>
<dbReference type="GeneID" id="89996064"/>
<accession>A0ABR0RYS3</accession>
<organism evidence="1 2">
    <name type="scientific">Knufia obscura</name>
    <dbReference type="NCBI Taxonomy" id="1635080"/>
    <lineage>
        <taxon>Eukaryota</taxon>
        <taxon>Fungi</taxon>
        <taxon>Dikarya</taxon>
        <taxon>Ascomycota</taxon>
        <taxon>Pezizomycotina</taxon>
        <taxon>Eurotiomycetes</taxon>
        <taxon>Chaetothyriomycetidae</taxon>
        <taxon>Chaetothyriales</taxon>
        <taxon>Trichomeriaceae</taxon>
        <taxon>Knufia</taxon>
    </lineage>
</organism>
<dbReference type="EMBL" id="JAVHJV010000002">
    <property type="protein sequence ID" value="KAK5945410.1"/>
    <property type="molecule type" value="Genomic_DNA"/>
</dbReference>
<keyword evidence="2" id="KW-1185">Reference proteome</keyword>
<dbReference type="RefSeq" id="XP_064733500.1">
    <property type="nucleotide sequence ID" value="XM_064871047.1"/>
</dbReference>
<name>A0ABR0RYS3_9EURO</name>
<gene>
    <name evidence="1" type="ORF">PMZ80_002615</name>
</gene>
<evidence type="ECO:0000313" key="1">
    <source>
        <dbReference type="EMBL" id="KAK5945410.1"/>
    </source>
</evidence>
<comment type="caution">
    <text evidence="1">The sequence shown here is derived from an EMBL/GenBank/DDBJ whole genome shotgun (WGS) entry which is preliminary data.</text>
</comment>
<dbReference type="Proteomes" id="UP001334248">
    <property type="component" value="Unassembled WGS sequence"/>
</dbReference>
<proteinExistence type="predicted"/>
<sequence length="268" mass="30315">MELYIDVSSEKQICTVIQDRLPFLLANDKQASEAMKMFHEKRSPDWFLGVQTKVHPDVPEILSGTKPTVQWFKDLPSPTDIGQKVMDGSHVLYCVVLEHPDATAQASDELSQELETSTIHKPRICLGSATSDYGAWYRSIAYYDDDFSNQQGSPFYVKESLEQGWKVVHVGILLLVPFTQVPPTEYAPPQELSLAEIRGWVQTLEGFFHFFLWTFRANPNFSINDLRAFCPRTELERDGLNTHSSLKEAANEGDVCGPAEDIKCVLEL</sequence>